<protein>
    <submittedName>
        <fullName evidence="1">Uncharacterized protein</fullName>
    </submittedName>
</protein>
<gene>
    <name evidence="1" type="ORF">GJV76_11595</name>
</gene>
<proteinExistence type="predicted"/>
<dbReference type="RefSeq" id="WP_155092786.1">
    <property type="nucleotide sequence ID" value="NZ_CP102754.1"/>
</dbReference>
<comment type="caution">
    <text evidence="1">The sequence shown here is derived from an EMBL/GenBank/DDBJ whole genome shotgun (WGS) entry which is preliminary data.</text>
</comment>
<dbReference type="OrthoDB" id="1443544at2"/>
<sequence length="233" mass="27167">MAVKQDFLQLIASLGQDYVEQGFVSSQKGQMLKKRSKDSELELQIRFQPVVLEKSGDIQVNCFFAVQSERLQQWRFNKYRSKDNAIATLLLVSVVDLLPPDAKVNTWVLTSVNKENLYLEIKEMLSKYLAPLLFIFEETLLAVELISEKGWRLTDDMNIQQLAFPIDFLLCYTDIKTVERVFNLYLQREGLVSHAKRVYKEMRSSKYMGFIESTKKENKVFQLAFLNGLHIYN</sequence>
<name>A0A6I3LS07_9FLAO</name>
<dbReference type="AlphaFoldDB" id="A0A6I3LS07"/>
<accession>A0A6I3LS07</accession>
<evidence type="ECO:0000313" key="2">
    <source>
        <dbReference type="Proteomes" id="UP000438760"/>
    </source>
</evidence>
<dbReference type="Proteomes" id="UP000438760">
    <property type="component" value="Unassembled WGS sequence"/>
</dbReference>
<evidence type="ECO:0000313" key="1">
    <source>
        <dbReference type="EMBL" id="MTG98765.1"/>
    </source>
</evidence>
<keyword evidence="2" id="KW-1185">Reference proteome</keyword>
<reference evidence="1 2" key="1">
    <citation type="submission" date="2019-11" db="EMBL/GenBank/DDBJ databases">
        <title>Genome of Strain BIT-d1.</title>
        <authorList>
            <person name="Yang Y."/>
        </authorList>
    </citation>
    <scope>NUCLEOTIDE SEQUENCE [LARGE SCALE GENOMIC DNA]</scope>
    <source>
        <strain evidence="1 2">BIT-d1</strain>
    </source>
</reference>
<organism evidence="1 2">
    <name type="scientific">Myroides albus</name>
    <dbReference type="NCBI Taxonomy" id="2562892"/>
    <lineage>
        <taxon>Bacteria</taxon>
        <taxon>Pseudomonadati</taxon>
        <taxon>Bacteroidota</taxon>
        <taxon>Flavobacteriia</taxon>
        <taxon>Flavobacteriales</taxon>
        <taxon>Flavobacteriaceae</taxon>
        <taxon>Myroides</taxon>
    </lineage>
</organism>
<dbReference type="EMBL" id="WMJX01000028">
    <property type="protein sequence ID" value="MTG98765.1"/>
    <property type="molecule type" value="Genomic_DNA"/>
</dbReference>